<evidence type="ECO:0000313" key="2">
    <source>
        <dbReference type="Proteomes" id="UP000182204"/>
    </source>
</evidence>
<name>A0A1L3NJQ6_CLOSG</name>
<dbReference type="Proteomes" id="UP000182204">
    <property type="component" value="Chromosome"/>
</dbReference>
<evidence type="ECO:0000313" key="1">
    <source>
        <dbReference type="EMBL" id="APH16372.1"/>
    </source>
</evidence>
<accession>A0A1L3NJQ6</accession>
<dbReference type="STRING" id="413999.CBO3029"/>
<proteinExistence type="predicted"/>
<dbReference type="eggNOG" id="COG4249">
    <property type="taxonomic scope" value="Bacteria"/>
</dbReference>
<organism evidence="1 2">
    <name type="scientific">Clostridium sporogenes</name>
    <dbReference type="NCBI Taxonomy" id="1509"/>
    <lineage>
        <taxon>Bacteria</taxon>
        <taxon>Bacillati</taxon>
        <taxon>Bacillota</taxon>
        <taxon>Clostridia</taxon>
        <taxon>Eubacteriales</taxon>
        <taxon>Clostridiaceae</taxon>
        <taxon>Clostridium</taxon>
    </lineage>
</organism>
<dbReference type="EMBL" id="CP013243">
    <property type="protein sequence ID" value="APH16372.1"/>
    <property type="molecule type" value="Genomic_DNA"/>
</dbReference>
<gene>
    <name evidence="1" type="ORF">NPD5_2903</name>
</gene>
<protein>
    <submittedName>
        <fullName evidence="1">Uncharacterized protein</fullName>
    </submittedName>
</protein>
<reference evidence="1 2" key="1">
    <citation type="submission" date="2015-11" db="EMBL/GenBank/DDBJ databases">
        <authorList>
            <person name="Hill K.K."/>
            <person name="Shirey T.B."/>
            <person name="Raphael B."/>
            <person name="Daligault H.E."/>
            <person name="Davenport K.W."/>
            <person name="Bruce D.C."/>
            <person name="Foley B.T."/>
            <person name="Johnson S.L."/>
        </authorList>
    </citation>
    <scope>NUCLEOTIDE SEQUENCE [LARGE SCALE GENOMIC DNA]</scope>
    <source>
        <strain evidence="1 2">CDC_1632</strain>
    </source>
</reference>
<dbReference type="AlphaFoldDB" id="A0A1L3NJQ6"/>
<sequence>MGVPSYVVNFDELSDLIKDYLQNGVKVDIGNINFSTKDMENLLSQIKDKIQGVDYNDLINALNALDVKLDNLSGNLGTSGTQKIYGKMLEIPAIKGQYTIEFKGNGQITGITYSQSSWRVEDSWDLQVGNDKLFEGVRTKEYGEHKFFNVFYPINGAVEFIYNNVSETSKVLWVDFCVLES</sequence>